<dbReference type="InterPro" id="IPR006728">
    <property type="entry name" value="YezG-like"/>
</dbReference>
<dbReference type="STRING" id="29341.RSJ17_02235"/>
<dbReference type="Pfam" id="PF04634">
    <property type="entry name" value="YezG-like"/>
    <property type="match status" value="1"/>
</dbReference>
<dbReference type="InterPro" id="IPR036170">
    <property type="entry name" value="YezG-like_sf"/>
</dbReference>
<dbReference type="SUPFAM" id="SSF160424">
    <property type="entry name" value="BH3703-like"/>
    <property type="match status" value="1"/>
</dbReference>
<name>A0A0C1R5T8_9CLOT</name>
<protein>
    <recommendedName>
        <fullName evidence="3">Antitoxin YezG family protein</fullName>
    </recommendedName>
</protein>
<evidence type="ECO:0000313" key="1">
    <source>
        <dbReference type="EMBL" id="KIE45851.1"/>
    </source>
</evidence>
<dbReference type="RefSeq" id="WP_039634669.1">
    <property type="nucleotide sequence ID" value="NZ_AYSO01000018.1"/>
</dbReference>
<dbReference type="EMBL" id="AYSO01000018">
    <property type="protein sequence ID" value="KIE45851.1"/>
    <property type="molecule type" value="Genomic_DNA"/>
</dbReference>
<organism evidence="1 2">
    <name type="scientific">Clostridium argentinense CDC 2741</name>
    <dbReference type="NCBI Taxonomy" id="1418104"/>
    <lineage>
        <taxon>Bacteria</taxon>
        <taxon>Bacillati</taxon>
        <taxon>Bacillota</taxon>
        <taxon>Clostridia</taxon>
        <taxon>Eubacteriales</taxon>
        <taxon>Clostridiaceae</taxon>
        <taxon>Clostridium</taxon>
    </lineage>
</organism>
<dbReference type="Gene3D" id="3.30.500.20">
    <property type="entry name" value="BH3703-like domains"/>
    <property type="match status" value="1"/>
</dbReference>
<evidence type="ECO:0008006" key="3">
    <source>
        <dbReference type="Google" id="ProtNLM"/>
    </source>
</evidence>
<dbReference type="AlphaFoldDB" id="A0A0C1R5T8"/>
<reference evidence="1 2" key="1">
    <citation type="journal article" date="2015" name="Infect. Genet. Evol.">
        <title>Genomic sequences of six botulinum neurotoxin-producing strains representing three clostridial species illustrate the mobility and diversity of botulinum neurotoxin genes.</title>
        <authorList>
            <person name="Smith T.J."/>
            <person name="Hill K.K."/>
            <person name="Xie G."/>
            <person name="Foley B.T."/>
            <person name="Williamson C.H."/>
            <person name="Foster J.T."/>
            <person name="Johnson S.L."/>
            <person name="Chertkov O."/>
            <person name="Teshima H."/>
            <person name="Gibbons H.S."/>
            <person name="Johnsky L.A."/>
            <person name="Karavis M.A."/>
            <person name="Smith L.A."/>
        </authorList>
    </citation>
    <scope>NUCLEOTIDE SEQUENCE [LARGE SCALE GENOMIC DNA]</scope>
    <source>
        <strain evidence="1 2">CDC 2741</strain>
    </source>
</reference>
<dbReference type="OrthoDB" id="1633905at2"/>
<dbReference type="Proteomes" id="UP000031366">
    <property type="component" value="Unassembled WGS sequence"/>
</dbReference>
<sequence>METEKMGQIYQNIGTKLDEMIPDKWEKIYLYGEILDDSREIYFYFKESRKKEIVYGHDIPCRYNVDKRIYRQLLRELTRDIVGLYNEYKENNEEVWTNLTFILDNKGKFNIKYNYDDVLNCGFSAGERQIIWEYEILNIEPKDEEYREMMQKYLEIKK</sequence>
<keyword evidence="2" id="KW-1185">Reference proteome</keyword>
<proteinExistence type="predicted"/>
<accession>A0A0C1R5T8</accession>
<dbReference type="NCBIfam" id="TIGR01741">
    <property type="entry name" value="staph_tand_hypo"/>
    <property type="match status" value="1"/>
</dbReference>
<gene>
    <name evidence="1" type="ORF">U732_2361</name>
</gene>
<comment type="caution">
    <text evidence="1">The sequence shown here is derived from an EMBL/GenBank/DDBJ whole genome shotgun (WGS) entry which is preliminary data.</text>
</comment>
<evidence type="ECO:0000313" key="2">
    <source>
        <dbReference type="Proteomes" id="UP000031366"/>
    </source>
</evidence>